<evidence type="ECO:0000313" key="2">
    <source>
        <dbReference type="Proteomes" id="UP001218188"/>
    </source>
</evidence>
<evidence type="ECO:0000313" key="1">
    <source>
        <dbReference type="EMBL" id="KAJ7017846.1"/>
    </source>
</evidence>
<sequence length="199" mass="22135">MLALPPPPYSIETRNPPLPDVFALLDLLQHFVRPDSNFDPIVNLTNQDAAASHRALESLASKTSPQKVPAEMATIWHKEEGQNILNVTGWRQIRKILAVRLHRNNVGPGGHNRRQFELQHLSDGECFRGRCTVHEGGISSRFCRANPILGDPICCEELVLILVVHGSDILKSHRGAEEPVNLRLELASPQVSVTQNTQN</sequence>
<dbReference type="EMBL" id="JARJCM010000376">
    <property type="protein sequence ID" value="KAJ7017846.1"/>
    <property type="molecule type" value="Genomic_DNA"/>
</dbReference>
<gene>
    <name evidence="1" type="ORF">C8F04DRAFT_1199874</name>
</gene>
<name>A0AAD6S071_9AGAR</name>
<accession>A0AAD6S071</accession>
<organism evidence="1 2">
    <name type="scientific">Mycena alexandri</name>
    <dbReference type="NCBI Taxonomy" id="1745969"/>
    <lineage>
        <taxon>Eukaryota</taxon>
        <taxon>Fungi</taxon>
        <taxon>Dikarya</taxon>
        <taxon>Basidiomycota</taxon>
        <taxon>Agaricomycotina</taxon>
        <taxon>Agaricomycetes</taxon>
        <taxon>Agaricomycetidae</taxon>
        <taxon>Agaricales</taxon>
        <taxon>Marasmiineae</taxon>
        <taxon>Mycenaceae</taxon>
        <taxon>Mycena</taxon>
    </lineage>
</organism>
<protein>
    <submittedName>
        <fullName evidence="1">Uncharacterized protein</fullName>
    </submittedName>
</protein>
<dbReference type="Proteomes" id="UP001218188">
    <property type="component" value="Unassembled WGS sequence"/>
</dbReference>
<dbReference type="AlphaFoldDB" id="A0AAD6S071"/>
<comment type="caution">
    <text evidence="1">The sequence shown here is derived from an EMBL/GenBank/DDBJ whole genome shotgun (WGS) entry which is preliminary data.</text>
</comment>
<reference evidence="1" key="1">
    <citation type="submission" date="2023-03" db="EMBL/GenBank/DDBJ databases">
        <title>Massive genome expansion in bonnet fungi (Mycena s.s.) driven by repeated elements and novel gene families across ecological guilds.</title>
        <authorList>
            <consortium name="Lawrence Berkeley National Laboratory"/>
            <person name="Harder C.B."/>
            <person name="Miyauchi S."/>
            <person name="Viragh M."/>
            <person name="Kuo A."/>
            <person name="Thoen E."/>
            <person name="Andreopoulos B."/>
            <person name="Lu D."/>
            <person name="Skrede I."/>
            <person name="Drula E."/>
            <person name="Henrissat B."/>
            <person name="Morin E."/>
            <person name="Kohler A."/>
            <person name="Barry K."/>
            <person name="LaButti K."/>
            <person name="Morin E."/>
            <person name="Salamov A."/>
            <person name="Lipzen A."/>
            <person name="Mereny Z."/>
            <person name="Hegedus B."/>
            <person name="Baldrian P."/>
            <person name="Stursova M."/>
            <person name="Weitz H."/>
            <person name="Taylor A."/>
            <person name="Grigoriev I.V."/>
            <person name="Nagy L.G."/>
            <person name="Martin F."/>
            <person name="Kauserud H."/>
        </authorList>
    </citation>
    <scope>NUCLEOTIDE SEQUENCE</scope>
    <source>
        <strain evidence="1">CBHHK200</strain>
    </source>
</reference>
<proteinExistence type="predicted"/>
<keyword evidence="2" id="KW-1185">Reference proteome</keyword>